<evidence type="ECO:0000256" key="1">
    <source>
        <dbReference type="SAM" id="Coils"/>
    </source>
</evidence>
<dbReference type="Pfam" id="PF21140">
    <property type="entry name" value="eIF4G1-like_eIF4E-bd"/>
    <property type="match status" value="1"/>
</dbReference>
<comment type="caution">
    <text evidence="4">The sequence shown here is derived from an EMBL/GenBank/DDBJ whole genome shotgun (WGS) entry which is preliminary data.</text>
</comment>
<feature type="coiled-coil region" evidence="1">
    <location>
        <begin position="74"/>
        <end position="119"/>
    </location>
</feature>
<evidence type="ECO:0000259" key="3">
    <source>
        <dbReference type="Pfam" id="PF21140"/>
    </source>
</evidence>
<name>A0AAV4XT60_CAEEX</name>
<feature type="domain" description="Translation initiation factor eIF4G-like eIF4E-binding" evidence="3">
    <location>
        <begin position="203"/>
        <end position="239"/>
    </location>
</feature>
<proteinExistence type="predicted"/>
<organism evidence="4 5">
    <name type="scientific">Caerostris extrusa</name>
    <name type="common">Bark spider</name>
    <name type="synonym">Caerostris bankana</name>
    <dbReference type="NCBI Taxonomy" id="172846"/>
    <lineage>
        <taxon>Eukaryota</taxon>
        <taxon>Metazoa</taxon>
        <taxon>Ecdysozoa</taxon>
        <taxon>Arthropoda</taxon>
        <taxon>Chelicerata</taxon>
        <taxon>Arachnida</taxon>
        <taxon>Araneae</taxon>
        <taxon>Araneomorphae</taxon>
        <taxon>Entelegynae</taxon>
        <taxon>Araneoidea</taxon>
        <taxon>Araneidae</taxon>
        <taxon>Caerostris</taxon>
    </lineage>
</organism>
<evidence type="ECO:0000313" key="5">
    <source>
        <dbReference type="Proteomes" id="UP001054945"/>
    </source>
</evidence>
<dbReference type="Proteomes" id="UP001054945">
    <property type="component" value="Unassembled WGS sequence"/>
</dbReference>
<dbReference type="PANTHER" id="PTHR23253">
    <property type="entry name" value="EUKARYOTIC TRANSLATION INITIATION FACTOR 4 GAMMA"/>
    <property type="match status" value="1"/>
</dbReference>
<evidence type="ECO:0000313" key="4">
    <source>
        <dbReference type="EMBL" id="GIY97914.1"/>
    </source>
</evidence>
<dbReference type="InterPro" id="IPR003890">
    <property type="entry name" value="MIF4G-like_typ-3"/>
</dbReference>
<accession>A0AAV4XT60</accession>
<dbReference type="PANTHER" id="PTHR23253:SF78">
    <property type="entry name" value="EUKARYOTIC TRANSLATION INITIATION FACTOR 4G1, ISOFORM B-RELATED"/>
    <property type="match status" value="1"/>
</dbReference>
<keyword evidence="4" id="KW-0396">Initiation factor</keyword>
<dbReference type="AlphaFoldDB" id="A0AAV4XT60"/>
<dbReference type="GO" id="GO:0003743">
    <property type="term" value="F:translation initiation factor activity"/>
    <property type="evidence" value="ECO:0007669"/>
    <property type="project" value="UniProtKB-KW"/>
</dbReference>
<keyword evidence="1" id="KW-0175">Coiled coil</keyword>
<gene>
    <name evidence="4" type="primary">EIF4G3_1</name>
    <name evidence="4" type="ORF">CEXT_758912</name>
</gene>
<protein>
    <submittedName>
        <fullName evidence="4">Eukaryotic translation initiation factor 4 gamma 3</fullName>
    </submittedName>
</protein>
<dbReference type="EMBL" id="BPLR01000855">
    <property type="protein sequence ID" value="GIY97914.1"/>
    <property type="molecule type" value="Genomic_DNA"/>
</dbReference>
<dbReference type="InterPro" id="IPR016024">
    <property type="entry name" value="ARM-type_fold"/>
</dbReference>
<dbReference type="Pfam" id="PF02854">
    <property type="entry name" value="MIF4G"/>
    <property type="match status" value="1"/>
</dbReference>
<sequence>MSHLSERKSRSISNIVKELSSEEIYNKATTESSCTSICAKLCNSLESIRVPVSRKTKTHINFGECLLIKCHKEYEKNRIERIKQEEKKKALENLDPDKKSELEIEYEEEEEEIRCKQLGNFRFIGELLKLGILIEPFVERYIKKLSIQNDEKSINCLQRLSSAINNALDEIRLAKNDKEISFEFPTEVPTLSPDTKTYAPKFTYKENQWSPLNPEGKKQYDRDFLLQLQFVPLSQRKPSNLPNLAIIKDKEKKQYDRDFLLQLQSVPLSQRKPSNLPNLAIIKDKCEFSINIKSPVTDTQTSNFKEMLKTKNPLPLVKRSLLFSRFMTSVKQTLIP</sequence>
<keyword evidence="4" id="KW-0648">Protein biosynthesis</keyword>
<dbReference type="Gene3D" id="1.25.40.180">
    <property type="match status" value="1"/>
</dbReference>
<dbReference type="GO" id="GO:0016281">
    <property type="term" value="C:eukaryotic translation initiation factor 4F complex"/>
    <property type="evidence" value="ECO:0007669"/>
    <property type="project" value="TreeGrafter"/>
</dbReference>
<reference evidence="4 5" key="1">
    <citation type="submission" date="2021-06" db="EMBL/GenBank/DDBJ databases">
        <title>Caerostris extrusa draft genome.</title>
        <authorList>
            <person name="Kono N."/>
            <person name="Arakawa K."/>
        </authorList>
    </citation>
    <scope>NUCLEOTIDE SEQUENCE [LARGE SCALE GENOMIC DNA]</scope>
</reference>
<evidence type="ECO:0000259" key="2">
    <source>
        <dbReference type="Pfam" id="PF02854"/>
    </source>
</evidence>
<dbReference type="SUPFAM" id="SSF48371">
    <property type="entry name" value="ARM repeat"/>
    <property type="match status" value="1"/>
</dbReference>
<dbReference type="InterPro" id="IPR049485">
    <property type="entry name" value="eIF4G1-like_eIF4E-bd"/>
</dbReference>
<keyword evidence="5" id="KW-1185">Reference proteome</keyword>
<feature type="domain" description="MIF4G" evidence="2">
    <location>
        <begin position="23"/>
        <end position="169"/>
    </location>
</feature>
<dbReference type="GO" id="GO:0003729">
    <property type="term" value="F:mRNA binding"/>
    <property type="evidence" value="ECO:0007669"/>
    <property type="project" value="TreeGrafter"/>
</dbReference>